<proteinExistence type="predicted"/>
<dbReference type="Proteomes" id="UP000198856">
    <property type="component" value="Unassembled WGS sequence"/>
</dbReference>
<dbReference type="OrthoDB" id="275659at2157"/>
<reference evidence="1 2" key="1">
    <citation type="submission" date="2016-10" db="EMBL/GenBank/DDBJ databases">
        <authorList>
            <person name="de Groot N.N."/>
        </authorList>
    </citation>
    <scope>NUCLEOTIDE SEQUENCE [LARGE SCALE GENOMIC DNA]</scope>
    <source>
        <strain evidence="1 2">IBRC-M10015</strain>
    </source>
</reference>
<evidence type="ECO:0000313" key="1">
    <source>
        <dbReference type="EMBL" id="SDJ99931.1"/>
    </source>
</evidence>
<organism evidence="1 2">
    <name type="scientific">Halovenus aranensis</name>
    <dbReference type="NCBI Taxonomy" id="890420"/>
    <lineage>
        <taxon>Archaea</taxon>
        <taxon>Methanobacteriati</taxon>
        <taxon>Methanobacteriota</taxon>
        <taxon>Stenosarchaea group</taxon>
        <taxon>Halobacteria</taxon>
        <taxon>Halobacteriales</taxon>
        <taxon>Haloarculaceae</taxon>
        <taxon>Halovenus</taxon>
    </lineage>
</organism>
<sequence>MAEKTVKVDEAVHQRLEELKREYGVETFNEVLRHELDIISKPEVDELAAFLQEDVKETVQSVVETIRGIGQFDEEVTEERNREVLEFISTKSGRVVSRISFDERYFQVQYRGQNGEMKDCGRGWYSSNSENPKFGRHRDTHDHTEPSDVIEQVETKVTGAYERWGK</sequence>
<gene>
    <name evidence="1" type="ORF">SAMN05216226_1148</name>
</gene>
<dbReference type="AlphaFoldDB" id="A0A1G8YB31"/>
<keyword evidence="2" id="KW-1185">Reference proteome</keyword>
<accession>A0A1G8YB31</accession>
<name>A0A1G8YB31_9EURY</name>
<protein>
    <submittedName>
        <fullName evidence="1">Uncharacterized protein</fullName>
    </submittedName>
</protein>
<evidence type="ECO:0000313" key="2">
    <source>
        <dbReference type="Proteomes" id="UP000198856"/>
    </source>
</evidence>
<dbReference type="RefSeq" id="WP_092703908.1">
    <property type="nucleotide sequence ID" value="NZ_FNFC01000014.1"/>
</dbReference>
<dbReference type="EMBL" id="FNFC01000014">
    <property type="protein sequence ID" value="SDJ99931.1"/>
    <property type="molecule type" value="Genomic_DNA"/>
</dbReference>